<protein>
    <submittedName>
        <fullName evidence="1">Uncharacterized protein</fullName>
    </submittedName>
</protein>
<evidence type="ECO:0000313" key="1">
    <source>
        <dbReference type="EMBL" id="CAD8177531.1"/>
    </source>
</evidence>
<dbReference type="AlphaFoldDB" id="A0A8S1VLJ6"/>
<organism evidence="1 2">
    <name type="scientific">Paramecium octaurelia</name>
    <dbReference type="NCBI Taxonomy" id="43137"/>
    <lineage>
        <taxon>Eukaryota</taxon>
        <taxon>Sar</taxon>
        <taxon>Alveolata</taxon>
        <taxon>Ciliophora</taxon>
        <taxon>Intramacronucleata</taxon>
        <taxon>Oligohymenophorea</taxon>
        <taxon>Peniculida</taxon>
        <taxon>Parameciidae</taxon>
        <taxon>Paramecium</taxon>
    </lineage>
</organism>
<comment type="caution">
    <text evidence="1">The sequence shown here is derived from an EMBL/GenBank/DDBJ whole genome shotgun (WGS) entry which is preliminary data.</text>
</comment>
<reference evidence="1" key="1">
    <citation type="submission" date="2021-01" db="EMBL/GenBank/DDBJ databases">
        <authorList>
            <consortium name="Genoscope - CEA"/>
            <person name="William W."/>
        </authorList>
    </citation>
    <scope>NUCLEOTIDE SEQUENCE</scope>
</reference>
<keyword evidence="2" id="KW-1185">Reference proteome</keyword>
<evidence type="ECO:0000313" key="2">
    <source>
        <dbReference type="Proteomes" id="UP000683925"/>
    </source>
</evidence>
<sequence length="42" mass="4883">MGLQDSFGNCNCLSLEYDKEKKGIKQILFNWGFPEEESEIEI</sequence>
<proteinExistence type="predicted"/>
<dbReference type="Proteomes" id="UP000683925">
    <property type="component" value="Unassembled WGS sequence"/>
</dbReference>
<name>A0A8S1VLJ6_PAROT</name>
<dbReference type="EMBL" id="CAJJDP010000068">
    <property type="protein sequence ID" value="CAD8177531.1"/>
    <property type="molecule type" value="Genomic_DNA"/>
</dbReference>
<gene>
    <name evidence="1" type="ORF">POCTA_138.1.T0690077</name>
</gene>
<accession>A0A8S1VLJ6</accession>